<keyword evidence="4" id="KW-1185">Reference proteome</keyword>
<name>A0A066WCG2_TILAU</name>
<dbReference type="Proteomes" id="UP000027361">
    <property type="component" value="Unassembled WGS sequence"/>
</dbReference>
<evidence type="ECO:0000313" key="3">
    <source>
        <dbReference type="EMBL" id="KDN48455.1"/>
    </source>
</evidence>
<dbReference type="STRING" id="1037660.A0A066WCG2"/>
<dbReference type="GeneID" id="25265946"/>
<gene>
    <name evidence="3" type="ORF">K437DRAFT_267640</name>
</gene>
<evidence type="ECO:0000313" key="4">
    <source>
        <dbReference type="Proteomes" id="UP000027361"/>
    </source>
</evidence>
<dbReference type="AlphaFoldDB" id="A0A066WCG2"/>
<dbReference type="RefSeq" id="XP_013244111.1">
    <property type="nucleotide sequence ID" value="XM_013388657.1"/>
</dbReference>
<comment type="caution">
    <text evidence="3">The sequence shown here is derived from an EMBL/GenBank/DDBJ whole genome shotgun (WGS) entry which is preliminary data.</text>
</comment>
<evidence type="ECO:0000256" key="1">
    <source>
        <dbReference type="SAM" id="MobiDB-lite"/>
    </source>
</evidence>
<feature type="region of interest" description="Disordered" evidence="1">
    <location>
        <begin position="1"/>
        <end position="38"/>
    </location>
</feature>
<keyword evidence="2" id="KW-0812">Transmembrane</keyword>
<reference evidence="3 4" key="1">
    <citation type="submission" date="2014-05" db="EMBL/GenBank/DDBJ databases">
        <title>Draft genome sequence of a rare smut relative, Tilletiaria anomala UBC 951.</title>
        <authorList>
            <consortium name="DOE Joint Genome Institute"/>
            <person name="Toome M."/>
            <person name="Kuo A."/>
            <person name="Henrissat B."/>
            <person name="Lipzen A."/>
            <person name="Tritt A."/>
            <person name="Yoshinaga Y."/>
            <person name="Zane M."/>
            <person name="Barry K."/>
            <person name="Grigoriev I.V."/>
            <person name="Spatafora J.W."/>
            <person name="Aimea M.C."/>
        </authorList>
    </citation>
    <scope>NUCLEOTIDE SEQUENCE [LARGE SCALE GENOMIC DNA]</scope>
    <source>
        <strain evidence="3 4">UBC 951</strain>
    </source>
</reference>
<accession>A0A066WCG2</accession>
<feature type="region of interest" description="Disordered" evidence="1">
    <location>
        <begin position="114"/>
        <end position="192"/>
    </location>
</feature>
<organism evidence="3 4">
    <name type="scientific">Tilletiaria anomala (strain ATCC 24038 / CBS 436.72 / UBC 951)</name>
    <dbReference type="NCBI Taxonomy" id="1037660"/>
    <lineage>
        <taxon>Eukaryota</taxon>
        <taxon>Fungi</taxon>
        <taxon>Dikarya</taxon>
        <taxon>Basidiomycota</taxon>
        <taxon>Ustilaginomycotina</taxon>
        <taxon>Exobasidiomycetes</taxon>
        <taxon>Georgefischeriales</taxon>
        <taxon>Tilletiariaceae</taxon>
        <taxon>Tilletiaria</taxon>
    </lineage>
</organism>
<feature type="region of interest" description="Disordered" evidence="1">
    <location>
        <begin position="351"/>
        <end position="385"/>
    </location>
</feature>
<evidence type="ECO:0000256" key="2">
    <source>
        <dbReference type="SAM" id="Phobius"/>
    </source>
</evidence>
<feature type="compositionally biased region" description="Basic residues" evidence="1">
    <location>
        <begin position="359"/>
        <end position="370"/>
    </location>
</feature>
<keyword evidence="2" id="KW-0472">Membrane</keyword>
<dbReference type="OMA" id="NDHENAN"/>
<protein>
    <submittedName>
        <fullName evidence="3">Uncharacterized protein</fullName>
    </submittedName>
</protein>
<feature type="compositionally biased region" description="Low complexity" evidence="1">
    <location>
        <begin position="371"/>
        <end position="383"/>
    </location>
</feature>
<sequence>MPTASGAATRARTPAANSKKAAWPSTATTTTEASASDSASASASSYFAAAATTANAVAVEPESARSRKVSESSIGPAALGQAYKYSIGPASVARFPSRQSSVIFLDASERVGEPGDSRAYATSSSKVAENTWPPPHMVATSRQQISRRSSYIMPILTPTKSKSRNRGEPRSSSRTASPSTVSTKRRGSRASPQLVANLEFAMAANEPPRPIAHADSDYGVPIEPSKCQRSKFFTSFPFPHPASTSAQAPSSHYGGPGQTEDGTCAFFDYATARSAPLRAVSALVSGPRWLVQRWNQARREEAEEEANVAEASGIMERQALLAKSRKEGSSVVVGVGATRAASGQYGAITGVDSDAQGSRRTRARDKRLRASSRTSADSADSLDPYGYRALAGPTLLPQHAQQVEERRQQRQRWWEEQGAFQRWILVACAASVVLLILLALWFAHSCGWLEWRTGDDDEAVE</sequence>
<dbReference type="EMBL" id="JMSN01000025">
    <property type="protein sequence ID" value="KDN48455.1"/>
    <property type="molecule type" value="Genomic_DNA"/>
</dbReference>
<feature type="transmembrane region" description="Helical" evidence="2">
    <location>
        <begin position="423"/>
        <end position="443"/>
    </location>
</feature>
<feature type="compositionally biased region" description="Low complexity" evidence="1">
    <location>
        <begin position="21"/>
        <end position="38"/>
    </location>
</feature>
<keyword evidence="2" id="KW-1133">Transmembrane helix</keyword>
<feature type="compositionally biased region" description="Low complexity" evidence="1">
    <location>
        <begin position="141"/>
        <end position="150"/>
    </location>
</feature>
<dbReference type="HOGENOM" id="CLU_593371_0_0_1"/>
<proteinExistence type="predicted"/>
<feature type="compositionally biased region" description="Low complexity" evidence="1">
    <location>
        <begin position="172"/>
        <end position="182"/>
    </location>
</feature>
<dbReference type="InParanoid" id="A0A066WCG2"/>